<dbReference type="STRING" id="1121485.GCA_000426485_00381"/>
<dbReference type="SUPFAM" id="SSF52096">
    <property type="entry name" value="ClpP/crotonase"/>
    <property type="match status" value="1"/>
</dbReference>
<dbReference type="GO" id="GO:0030288">
    <property type="term" value="C:outer membrane-bounded periplasmic space"/>
    <property type="evidence" value="ECO:0007669"/>
    <property type="project" value="TreeGrafter"/>
</dbReference>
<evidence type="ECO:0000259" key="7">
    <source>
        <dbReference type="PROSITE" id="PS50106"/>
    </source>
</evidence>
<protein>
    <submittedName>
        <fullName evidence="8">S41 family peptidase</fullName>
    </submittedName>
</protein>
<comment type="caution">
    <text evidence="8">The sequence shown here is derived from an EMBL/GenBank/DDBJ whole genome shotgun (WGS) entry which is preliminary data.</text>
</comment>
<dbReference type="NCBIfam" id="TIGR00225">
    <property type="entry name" value="prc"/>
    <property type="match status" value="1"/>
</dbReference>
<evidence type="ECO:0000256" key="6">
    <source>
        <dbReference type="SAM" id="Phobius"/>
    </source>
</evidence>
<reference evidence="8 9" key="1">
    <citation type="submission" date="2019-03" db="EMBL/GenBank/DDBJ databases">
        <title>San Antonio Military Medical Center submission to MRSN (WRAIR), pending publication.</title>
        <authorList>
            <person name="Blyth D.M."/>
            <person name="Mccarthy S.L."/>
            <person name="Schall S.E."/>
            <person name="Stam J.A."/>
            <person name="Ong A.C."/>
            <person name="Mcgann P.T."/>
        </authorList>
    </citation>
    <scope>NUCLEOTIDE SEQUENCE [LARGE SCALE GENOMIC DNA]</scope>
    <source>
        <strain evidence="8 9">MRSN571793</strain>
    </source>
</reference>
<dbReference type="AlphaFoldDB" id="A0A4Y8L959"/>
<keyword evidence="9" id="KW-1185">Reference proteome</keyword>
<dbReference type="Pfam" id="PF03572">
    <property type="entry name" value="Peptidase_S41"/>
    <property type="match status" value="1"/>
</dbReference>
<dbReference type="InterPro" id="IPR055210">
    <property type="entry name" value="CtpA/B_N"/>
</dbReference>
<sequence length="549" mass="60734">MRSYSNKKRYFVWLPLWIALGIVLGLFIGSKFSVFNSTRSLFRGGSKVDAVLQYINEAYVDSVNTQELIEKALPGLIAELDPHSVYFSAKDMELVGDELEGHFSGIGVQFVLRNDTITVVNVVPGGPSQAAGILPGDRIVYVNDSLFAGKGMTNDKVMRSLRGEKGSDVRLGIKRLGKASTVNIIVTRGDIPVNTVDIAYQPAKNIGMIKVNKFGMTTVKEFITAISKLKKQGSTSFIIDLRQNTGGSLTAAIQMVNEFLAKGQLIVYTEGRAYPREDAVADGSGTTKADQLVVLMDEGSASASEVFAGAIQDNDRGLIIGRRSFGKGLVQNQQVFKDGSALRLTIARYHTPSGRCVQKPYELGKSSDYNQDLMNRYLRGEFDSQDSIKQTGEPLFHTVGGRPVYGNGGIMPDVFIPRDTIGINSYYINVMNNGLVYESAFLYTDKNRQRLESFKTWEELDAYLSYQPLVQNLVSLAENKGIRHRPYLVAESRTLLMSQLKANIVRNMFGDEGFFSIILKDDIVLRRAIELIEQGKASPVSIRSQAYKK</sequence>
<dbReference type="InterPro" id="IPR005151">
    <property type="entry name" value="Tail-specific_protease"/>
</dbReference>
<keyword evidence="6" id="KW-1133">Transmembrane helix</keyword>
<dbReference type="SUPFAM" id="SSF50156">
    <property type="entry name" value="PDZ domain-like"/>
    <property type="match status" value="1"/>
</dbReference>
<dbReference type="InterPro" id="IPR029045">
    <property type="entry name" value="ClpP/crotonase-like_dom_sf"/>
</dbReference>
<dbReference type="InterPro" id="IPR036034">
    <property type="entry name" value="PDZ_sf"/>
</dbReference>
<dbReference type="GO" id="GO:0006508">
    <property type="term" value="P:proteolysis"/>
    <property type="evidence" value="ECO:0007669"/>
    <property type="project" value="UniProtKB-KW"/>
</dbReference>
<keyword evidence="2 5" id="KW-0645">Protease</keyword>
<dbReference type="Gene3D" id="2.30.42.10">
    <property type="match status" value="1"/>
</dbReference>
<dbReference type="Gene3D" id="3.90.226.10">
    <property type="entry name" value="2-enoyl-CoA Hydratase, Chain A, domain 1"/>
    <property type="match status" value="1"/>
</dbReference>
<dbReference type="SMART" id="SM00245">
    <property type="entry name" value="TSPc"/>
    <property type="match status" value="1"/>
</dbReference>
<dbReference type="InterPro" id="IPR001478">
    <property type="entry name" value="PDZ"/>
</dbReference>
<dbReference type="PANTHER" id="PTHR32060:SF30">
    <property type="entry name" value="CARBOXY-TERMINAL PROCESSING PROTEASE CTPA"/>
    <property type="match status" value="1"/>
</dbReference>
<accession>A0A4Y8L959</accession>
<keyword evidence="3 5" id="KW-0378">Hydrolase</keyword>
<feature type="transmembrane region" description="Helical" evidence="6">
    <location>
        <begin position="12"/>
        <end position="30"/>
    </location>
</feature>
<name>A0A4Y8L959_9BACT</name>
<dbReference type="Pfam" id="PF13180">
    <property type="entry name" value="PDZ_2"/>
    <property type="match status" value="1"/>
</dbReference>
<dbReference type="CDD" id="cd07560">
    <property type="entry name" value="Peptidase_S41_CPP"/>
    <property type="match status" value="1"/>
</dbReference>
<evidence type="ECO:0000313" key="9">
    <source>
        <dbReference type="Proteomes" id="UP000297861"/>
    </source>
</evidence>
<dbReference type="OrthoDB" id="9812068at2"/>
<evidence type="ECO:0000313" key="8">
    <source>
        <dbReference type="EMBL" id="TFD99189.1"/>
    </source>
</evidence>
<gene>
    <name evidence="8" type="ORF">E2605_03680</name>
</gene>
<evidence type="ECO:0000256" key="5">
    <source>
        <dbReference type="RuleBase" id="RU004404"/>
    </source>
</evidence>
<evidence type="ECO:0000256" key="4">
    <source>
        <dbReference type="ARBA" id="ARBA00022825"/>
    </source>
</evidence>
<dbReference type="Gene3D" id="3.30.750.44">
    <property type="match status" value="1"/>
</dbReference>
<dbReference type="PROSITE" id="PS50106">
    <property type="entry name" value="PDZ"/>
    <property type="match status" value="1"/>
</dbReference>
<dbReference type="GO" id="GO:0004175">
    <property type="term" value="F:endopeptidase activity"/>
    <property type="evidence" value="ECO:0007669"/>
    <property type="project" value="TreeGrafter"/>
</dbReference>
<evidence type="ECO:0000256" key="1">
    <source>
        <dbReference type="ARBA" id="ARBA00009179"/>
    </source>
</evidence>
<dbReference type="InterPro" id="IPR004447">
    <property type="entry name" value="Peptidase_S41A"/>
</dbReference>
<dbReference type="GO" id="GO:0007165">
    <property type="term" value="P:signal transduction"/>
    <property type="evidence" value="ECO:0007669"/>
    <property type="project" value="TreeGrafter"/>
</dbReference>
<feature type="domain" description="PDZ" evidence="7">
    <location>
        <begin position="91"/>
        <end position="162"/>
    </location>
</feature>
<dbReference type="PANTHER" id="PTHR32060">
    <property type="entry name" value="TAIL-SPECIFIC PROTEASE"/>
    <property type="match status" value="1"/>
</dbReference>
<dbReference type="GO" id="GO:0008236">
    <property type="term" value="F:serine-type peptidase activity"/>
    <property type="evidence" value="ECO:0007669"/>
    <property type="project" value="UniProtKB-KW"/>
</dbReference>
<dbReference type="Pfam" id="PF22694">
    <property type="entry name" value="CtpB_N-like"/>
    <property type="match status" value="1"/>
</dbReference>
<comment type="similarity">
    <text evidence="1 5">Belongs to the peptidase S41A family.</text>
</comment>
<dbReference type="SMART" id="SM00228">
    <property type="entry name" value="PDZ"/>
    <property type="match status" value="1"/>
</dbReference>
<evidence type="ECO:0000256" key="3">
    <source>
        <dbReference type="ARBA" id="ARBA00022801"/>
    </source>
</evidence>
<dbReference type="RefSeq" id="WP_035332238.1">
    <property type="nucleotide sequence ID" value="NZ_AP028867.1"/>
</dbReference>
<dbReference type="Proteomes" id="UP000297861">
    <property type="component" value="Unassembled WGS sequence"/>
</dbReference>
<dbReference type="EMBL" id="SOML01000001">
    <property type="protein sequence ID" value="TFD99189.1"/>
    <property type="molecule type" value="Genomic_DNA"/>
</dbReference>
<proteinExistence type="inferred from homology"/>
<evidence type="ECO:0000256" key="2">
    <source>
        <dbReference type="ARBA" id="ARBA00022670"/>
    </source>
</evidence>
<dbReference type="CDD" id="cd06782">
    <property type="entry name" value="cpPDZ_CPP-like"/>
    <property type="match status" value="1"/>
</dbReference>
<keyword evidence="6" id="KW-0812">Transmembrane</keyword>
<keyword evidence="4 5" id="KW-0720">Serine protease</keyword>
<keyword evidence="6" id="KW-0472">Membrane</keyword>
<organism evidence="8 9">
    <name type="scientific">Dysgonomonas capnocytophagoides</name>
    <dbReference type="NCBI Taxonomy" id="45254"/>
    <lineage>
        <taxon>Bacteria</taxon>
        <taxon>Pseudomonadati</taxon>
        <taxon>Bacteroidota</taxon>
        <taxon>Bacteroidia</taxon>
        <taxon>Bacteroidales</taxon>
        <taxon>Dysgonomonadaceae</taxon>
        <taxon>Dysgonomonas</taxon>
    </lineage>
</organism>